<dbReference type="Pfam" id="PF01336">
    <property type="entry name" value="tRNA_anti-codon"/>
    <property type="match status" value="1"/>
</dbReference>
<evidence type="ECO:0000256" key="2">
    <source>
        <dbReference type="ARBA" id="ARBA00012417"/>
    </source>
</evidence>
<dbReference type="NCBIfam" id="NF004226">
    <property type="entry name" value="PRK05673.1"/>
    <property type="match status" value="1"/>
</dbReference>
<dbReference type="RefSeq" id="WP_035887146.1">
    <property type="nucleotide sequence ID" value="NZ_JNCF01000004.1"/>
</dbReference>
<keyword evidence="7" id="KW-0235">DNA replication</keyword>
<dbReference type="Gene3D" id="1.10.150.870">
    <property type="match status" value="1"/>
</dbReference>
<dbReference type="InterPro" id="IPR041931">
    <property type="entry name" value="DNA_pol3_alpha_thumb_dom"/>
</dbReference>
<keyword evidence="8" id="KW-0239">DNA-directed DNA polymerase</keyword>
<dbReference type="InterPro" id="IPR011708">
    <property type="entry name" value="DNA_pol3_alpha_NTPase_dom"/>
</dbReference>
<keyword evidence="12" id="KW-1185">Reference proteome</keyword>
<dbReference type="GO" id="GO:0005737">
    <property type="term" value="C:cytoplasm"/>
    <property type="evidence" value="ECO:0007669"/>
    <property type="project" value="UniProtKB-SubCell"/>
</dbReference>
<dbReference type="AlphaFoldDB" id="A0A0A2T9U1"/>
<evidence type="ECO:0000256" key="4">
    <source>
        <dbReference type="ARBA" id="ARBA00022490"/>
    </source>
</evidence>
<evidence type="ECO:0000256" key="5">
    <source>
        <dbReference type="ARBA" id="ARBA00022679"/>
    </source>
</evidence>
<dbReference type="InterPro" id="IPR004365">
    <property type="entry name" value="NA-bd_OB_tRNA"/>
</dbReference>
<evidence type="ECO:0000256" key="7">
    <source>
        <dbReference type="ARBA" id="ARBA00022705"/>
    </source>
</evidence>
<evidence type="ECO:0000256" key="8">
    <source>
        <dbReference type="ARBA" id="ARBA00022932"/>
    </source>
</evidence>
<dbReference type="Gene3D" id="1.10.10.1600">
    <property type="entry name" value="Bacterial DNA polymerase III alpha subunit, thumb domain"/>
    <property type="match status" value="1"/>
</dbReference>
<dbReference type="GO" id="GO:0003887">
    <property type="term" value="F:DNA-directed DNA polymerase activity"/>
    <property type="evidence" value="ECO:0007669"/>
    <property type="project" value="UniProtKB-KW"/>
</dbReference>
<keyword evidence="5" id="KW-0808">Transferase</keyword>
<dbReference type="SUPFAM" id="SSF50249">
    <property type="entry name" value="Nucleic acid-binding proteins"/>
    <property type="match status" value="1"/>
</dbReference>
<dbReference type="GO" id="GO:0006260">
    <property type="term" value="P:DNA replication"/>
    <property type="evidence" value="ECO:0007669"/>
    <property type="project" value="UniProtKB-KW"/>
</dbReference>
<dbReference type="InterPro" id="IPR012340">
    <property type="entry name" value="NA-bd_OB-fold"/>
</dbReference>
<name>A0A0A2T9U1_9GAMM</name>
<evidence type="ECO:0000256" key="1">
    <source>
        <dbReference type="ARBA" id="ARBA00004496"/>
    </source>
</evidence>
<feature type="domain" description="Polymerase/histidinol phosphatase N-terminal" evidence="10">
    <location>
        <begin position="6"/>
        <end position="73"/>
    </location>
</feature>
<accession>A0A0A2T9U1</accession>
<dbReference type="SMART" id="SM00481">
    <property type="entry name" value="POLIIIAc"/>
    <property type="match status" value="1"/>
</dbReference>
<gene>
    <name evidence="11" type="ORF">EP47_10350</name>
</gene>
<comment type="subcellular location">
    <subcellularLocation>
        <location evidence="1">Cytoplasm</location>
    </subcellularLocation>
</comment>
<evidence type="ECO:0000256" key="3">
    <source>
        <dbReference type="ARBA" id="ARBA00019114"/>
    </source>
</evidence>
<organism evidence="11 12">
    <name type="scientific">Legionella norrlandica</name>
    <dbReference type="NCBI Taxonomy" id="1498499"/>
    <lineage>
        <taxon>Bacteria</taxon>
        <taxon>Pseudomonadati</taxon>
        <taxon>Pseudomonadota</taxon>
        <taxon>Gammaproteobacteria</taxon>
        <taxon>Legionellales</taxon>
        <taxon>Legionellaceae</taxon>
        <taxon>Legionella</taxon>
    </lineage>
</organism>
<dbReference type="PANTHER" id="PTHR32294">
    <property type="entry name" value="DNA POLYMERASE III SUBUNIT ALPHA"/>
    <property type="match status" value="1"/>
</dbReference>
<dbReference type="Proteomes" id="UP000054422">
    <property type="component" value="Unassembled WGS sequence"/>
</dbReference>
<dbReference type="FunFam" id="1.10.150.870:FF:000001">
    <property type="entry name" value="DNA polymerase III subunit alpha"/>
    <property type="match status" value="1"/>
</dbReference>
<dbReference type="EMBL" id="JNCF01000004">
    <property type="protein sequence ID" value="KGP64193.1"/>
    <property type="molecule type" value="Genomic_DNA"/>
</dbReference>
<reference evidence="11 12" key="1">
    <citation type="submission" date="2014-05" db="EMBL/GenBank/DDBJ databases">
        <authorList>
            <person name="Rizzardi K."/>
            <person name="Winiecka-Krusnell J."/>
            <person name="Ramliden M."/>
            <person name="Alm E."/>
            <person name="Andersson S."/>
            <person name="Byfors S."/>
        </authorList>
    </citation>
    <scope>NUCLEOTIDE SEQUENCE [LARGE SCALE GENOMIC DNA]</scope>
    <source>
        <strain evidence="11 12">LEGN</strain>
    </source>
</reference>
<dbReference type="CDD" id="cd04485">
    <property type="entry name" value="DnaE_OBF"/>
    <property type="match status" value="1"/>
</dbReference>
<dbReference type="Pfam" id="PF07733">
    <property type="entry name" value="DNA_pol3_alpha"/>
    <property type="match status" value="1"/>
</dbReference>
<protein>
    <recommendedName>
        <fullName evidence="3">DNA polymerase III subunit alpha</fullName>
        <ecNumber evidence="2">2.7.7.7</ecNumber>
    </recommendedName>
</protein>
<dbReference type="Pfam" id="PF02811">
    <property type="entry name" value="PHP"/>
    <property type="match status" value="1"/>
</dbReference>
<dbReference type="OrthoDB" id="9803237at2"/>
<dbReference type="Pfam" id="PF20914">
    <property type="entry name" value="DNA_pol_IIIA_C"/>
    <property type="match status" value="1"/>
</dbReference>
<dbReference type="Pfam" id="PF14579">
    <property type="entry name" value="HHH_6"/>
    <property type="match status" value="1"/>
</dbReference>
<keyword evidence="6" id="KW-0548">Nucleotidyltransferase</keyword>
<evidence type="ECO:0000256" key="6">
    <source>
        <dbReference type="ARBA" id="ARBA00022695"/>
    </source>
</evidence>
<dbReference type="PANTHER" id="PTHR32294:SF0">
    <property type="entry name" value="DNA POLYMERASE III SUBUNIT ALPHA"/>
    <property type="match status" value="1"/>
</dbReference>
<evidence type="ECO:0000256" key="9">
    <source>
        <dbReference type="ARBA" id="ARBA00049244"/>
    </source>
</evidence>
<dbReference type="GO" id="GO:0008408">
    <property type="term" value="F:3'-5' exonuclease activity"/>
    <property type="evidence" value="ECO:0007669"/>
    <property type="project" value="InterPro"/>
</dbReference>
<dbReference type="Gene3D" id="2.40.50.140">
    <property type="entry name" value="Nucleic acid-binding proteins"/>
    <property type="match status" value="1"/>
</dbReference>
<dbReference type="STRING" id="1498499.EP47_10350"/>
<dbReference type="NCBIfam" id="NF005298">
    <property type="entry name" value="PRK06826.1"/>
    <property type="match status" value="1"/>
</dbReference>
<dbReference type="InterPro" id="IPR003141">
    <property type="entry name" value="Pol/His_phosphatase_N"/>
</dbReference>
<dbReference type="InterPro" id="IPR016195">
    <property type="entry name" value="Pol/histidinol_Pase-like"/>
</dbReference>
<dbReference type="EC" id="2.7.7.7" evidence="2"/>
<dbReference type="InterPro" id="IPR049821">
    <property type="entry name" value="PolIIIA_DnaE1_PHP"/>
</dbReference>
<dbReference type="InterPro" id="IPR029460">
    <property type="entry name" value="DNAPol_HHH"/>
</dbReference>
<dbReference type="CDD" id="cd07433">
    <property type="entry name" value="PHP_PolIIIA_DnaE1"/>
    <property type="match status" value="1"/>
</dbReference>
<dbReference type="InterPro" id="IPR004013">
    <property type="entry name" value="PHP_dom"/>
</dbReference>
<evidence type="ECO:0000313" key="12">
    <source>
        <dbReference type="Proteomes" id="UP000054422"/>
    </source>
</evidence>
<dbReference type="FunFam" id="1.10.10.1600:FF:000001">
    <property type="entry name" value="DNA polymerase III subunit alpha"/>
    <property type="match status" value="1"/>
</dbReference>
<proteinExistence type="predicted"/>
<dbReference type="InterPro" id="IPR048472">
    <property type="entry name" value="DNA_pol_IIIA_C"/>
</dbReference>
<dbReference type="GO" id="GO:0003676">
    <property type="term" value="F:nucleic acid binding"/>
    <property type="evidence" value="ECO:0007669"/>
    <property type="project" value="InterPro"/>
</dbReference>
<evidence type="ECO:0000313" key="11">
    <source>
        <dbReference type="EMBL" id="KGP64193.1"/>
    </source>
</evidence>
<evidence type="ECO:0000259" key="10">
    <source>
        <dbReference type="SMART" id="SM00481"/>
    </source>
</evidence>
<sequence>MRQRFVHLRVHTEFSLVDGLVQIKPLMKSLLGRGMNAIAVTDFCNLFAAVKLFKSAIEAGIKPIIGSDLPCHDPENPDNVFSLVLLCQDTQGYKNLTCLVSKAYQEGQYHGQPRVQAQWIQDYADGLIALSGGKFGDIGQALLANDNALAKKRALHWMSLFPNRFYLEIQRTERADEQHYNEKLVALADELQLPLVATNDVRFIDEDDFDAHEARVCIHEGYTLADPRRVQQYSSQQYLRSADEMASLFSDLPSAIQNTVEISKRCNVKLDLGHNYLPNFPIPEGSTVEEYLSHLSQLGLEERLKQIFIDKSEGEFLAKRGEYDRRLKVELDVINNMGFAGYFLIVADFIQWAKQNGVPVGPGRGSGAGSLVAYALKITDLDPLEYELLFERFLNPERVSMPDFDVDFCMEGRDRVIEYVAEKYGRQSVSQIITFGTMAAKAVVRDVGRVLGHPYGFVDKLAKLIPFELGITLSKAMEQEEELRRRYEEEEEVKELFDLALKLEGITRNAGKHAGGVVIAPSQLTDFTAIYCEEGSTQIVSQFDKDDVEAVGLVKFDFLGLRTLTIIDWALATVNNQCQQAGLPSVDISQIPTDDEATFDLLKACKTTAVFQLESRGMKELIGRLQPDCFEDIIALVALFRPGPLQSGMVDDFIDRKHGRARVDYPHPDLEPILKPTYGVILYQEQVMQIAQVLANYTLGSADLLRRAMGKKKPEEMAKQREIFTQGAVARGVDEAVATHIFDLMEKFAGYGFNKSHSAAYALVAYQTAWLKAHYSAAFMAAVMSSDMDNTDKVVTFIDECAHMKLKVLPPSINHSMYHFTVFDERTLIYGLGAIKGVGESAIDCIIQERAQNGAFEDLFRFCQRLDLRKVNRRVIEALIKSGAFDDWNVERSVLTASLEKALKVAEREHQNQSSGQFDLFSLLEDKTNEQDYVECKSWSETQRLDGEREVLGFYLTGHPADQYRRELSDFIVPLGQLNPSLHKKAMICAQIVAIRKIITKRGKKLVIIGMDDGTARVDAVVFGEIFEQFSEPLTTGGMLVIEGEVAIDDYNGGIKLTASQLFSVAMARTKFARCLELRFNQNSSTLFSSIQSLLKTHSGRCAVQFVYTNAFAKAHLNLGQQWHVTPSDDLIKLLSNLLGEEQVAMRY</sequence>
<comment type="catalytic activity">
    <reaction evidence="9">
        <text>DNA(n) + a 2'-deoxyribonucleoside 5'-triphosphate = DNA(n+1) + diphosphate</text>
        <dbReference type="Rhea" id="RHEA:22508"/>
        <dbReference type="Rhea" id="RHEA-COMP:17339"/>
        <dbReference type="Rhea" id="RHEA-COMP:17340"/>
        <dbReference type="ChEBI" id="CHEBI:33019"/>
        <dbReference type="ChEBI" id="CHEBI:61560"/>
        <dbReference type="ChEBI" id="CHEBI:173112"/>
        <dbReference type="EC" id="2.7.7.7"/>
    </reaction>
</comment>
<dbReference type="NCBIfam" id="TIGR00594">
    <property type="entry name" value="polc"/>
    <property type="match status" value="1"/>
</dbReference>
<dbReference type="Pfam" id="PF17657">
    <property type="entry name" value="DNA_pol3_finger"/>
    <property type="match status" value="1"/>
</dbReference>
<dbReference type="InterPro" id="IPR040982">
    <property type="entry name" value="DNA_pol3_finger"/>
</dbReference>
<dbReference type="InterPro" id="IPR004805">
    <property type="entry name" value="DnaE2/DnaE/PolC"/>
</dbReference>
<comment type="caution">
    <text evidence="11">The sequence shown here is derived from an EMBL/GenBank/DDBJ whole genome shotgun (WGS) entry which is preliminary data.</text>
</comment>
<keyword evidence="4" id="KW-0963">Cytoplasm</keyword>
<dbReference type="SUPFAM" id="SSF89550">
    <property type="entry name" value="PHP domain-like"/>
    <property type="match status" value="1"/>
</dbReference>
<dbReference type="Gene3D" id="3.20.20.140">
    <property type="entry name" value="Metal-dependent hydrolases"/>
    <property type="match status" value="1"/>
</dbReference>